<dbReference type="GO" id="GO:0000270">
    <property type="term" value="P:peptidoglycan metabolic process"/>
    <property type="evidence" value="ECO:0007669"/>
    <property type="project" value="TreeGrafter"/>
</dbReference>
<feature type="transmembrane region" description="Helical" evidence="1">
    <location>
        <begin position="94"/>
        <end position="115"/>
    </location>
</feature>
<gene>
    <name evidence="3" type="ORF">PBLR_14584</name>
</gene>
<dbReference type="PANTHER" id="PTHR30336:SF18">
    <property type="entry name" value="MEMBRANE PROTEIN"/>
    <property type="match status" value="1"/>
</dbReference>
<dbReference type="InterPro" id="IPR051599">
    <property type="entry name" value="Cell_Envelope_Assoc"/>
</dbReference>
<dbReference type="AlphaFoldDB" id="A0A383RHU3"/>
<dbReference type="InterPro" id="IPR003848">
    <property type="entry name" value="DUF218"/>
</dbReference>
<feature type="transmembrane region" description="Helical" evidence="1">
    <location>
        <begin position="121"/>
        <end position="146"/>
    </location>
</feature>
<evidence type="ECO:0000259" key="2">
    <source>
        <dbReference type="Pfam" id="PF02698"/>
    </source>
</evidence>
<dbReference type="InterPro" id="IPR014729">
    <property type="entry name" value="Rossmann-like_a/b/a_fold"/>
</dbReference>
<dbReference type="GO" id="GO:0043164">
    <property type="term" value="P:Gram-negative-bacterium-type cell wall biogenesis"/>
    <property type="evidence" value="ECO:0007669"/>
    <property type="project" value="TreeGrafter"/>
</dbReference>
<keyword evidence="1" id="KW-0812">Transmembrane</keyword>
<dbReference type="Pfam" id="PF02698">
    <property type="entry name" value="DUF218"/>
    <property type="match status" value="1"/>
</dbReference>
<dbReference type="EMBL" id="LS992241">
    <property type="protein sequence ID" value="SYX86162.1"/>
    <property type="molecule type" value="Genomic_DNA"/>
</dbReference>
<dbReference type="PANTHER" id="PTHR30336">
    <property type="entry name" value="INNER MEMBRANE PROTEIN, PROBABLE PERMEASE"/>
    <property type="match status" value="1"/>
</dbReference>
<dbReference type="CDD" id="cd06259">
    <property type="entry name" value="YdcF-like"/>
    <property type="match status" value="1"/>
</dbReference>
<dbReference type="GO" id="GO:0005886">
    <property type="term" value="C:plasma membrane"/>
    <property type="evidence" value="ECO:0007669"/>
    <property type="project" value="TreeGrafter"/>
</dbReference>
<dbReference type="Proteomes" id="UP000304148">
    <property type="component" value="Chromosome"/>
</dbReference>
<feature type="transmembrane region" description="Helical" evidence="1">
    <location>
        <begin position="49"/>
        <end position="74"/>
    </location>
</feature>
<protein>
    <recommendedName>
        <fullName evidence="2">DUF218 domain-containing protein</fullName>
    </recommendedName>
</protein>
<accession>A0A383RHU3</accession>
<organism evidence="3 4">
    <name type="scientific">Paenibacillus alvei</name>
    <name type="common">Bacillus alvei</name>
    <dbReference type="NCBI Taxonomy" id="44250"/>
    <lineage>
        <taxon>Bacteria</taxon>
        <taxon>Bacillati</taxon>
        <taxon>Bacillota</taxon>
        <taxon>Bacilli</taxon>
        <taxon>Bacillales</taxon>
        <taxon>Paenibacillaceae</taxon>
        <taxon>Paenibacillus</taxon>
    </lineage>
</organism>
<evidence type="ECO:0000256" key="1">
    <source>
        <dbReference type="SAM" id="Phobius"/>
    </source>
</evidence>
<dbReference type="Gene3D" id="3.40.50.620">
    <property type="entry name" value="HUPs"/>
    <property type="match status" value="1"/>
</dbReference>
<keyword evidence="1" id="KW-1133">Transmembrane helix</keyword>
<sequence>MSFFSLILFGLFVFLFIREKRRISLSFLFMAAVANLFLDVVAFSNQIPWVNLIIAAVILASIPLSVLFVSIYLLLNGRIMLKKESKKLANMLSLLLSLLIFAMIGMFFYIFFISYTDKFAVFYLGTLLIFMYFSFVFVSFLAYAIFYHYWKIWYKPDFIIALGSGLIGGERVPPLLASRLDKSIEQYMKYHQVPKIIVSGGQGPDELLSEAEAMKKYIVAKGVPEQDVLMEDKSRNTMQNMLFSKAIMDEMKPDHKSIFVTNNYHVFRASIYARLAGLKKCEGVGAKTARYYMPSAFIREYIGIIMMYKWWHLAVVAMIVLFTAMMLRAII</sequence>
<feature type="transmembrane region" description="Helical" evidence="1">
    <location>
        <begin position="310"/>
        <end position="330"/>
    </location>
</feature>
<evidence type="ECO:0000313" key="4">
    <source>
        <dbReference type="Proteomes" id="UP000304148"/>
    </source>
</evidence>
<name>A0A383RHU3_PAEAL</name>
<feature type="transmembrane region" description="Helical" evidence="1">
    <location>
        <begin position="23"/>
        <end position="43"/>
    </location>
</feature>
<keyword evidence="1" id="KW-0472">Membrane</keyword>
<reference evidence="4" key="1">
    <citation type="submission" date="2018-08" db="EMBL/GenBank/DDBJ databases">
        <authorList>
            <person name="Chevrot R."/>
        </authorList>
    </citation>
    <scope>NUCLEOTIDE SEQUENCE [LARGE SCALE GENOMIC DNA]</scope>
</reference>
<feature type="domain" description="DUF218" evidence="2">
    <location>
        <begin position="157"/>
        <end position="303"/>
    </location>
</feature>
<evidence type="ECO:0000313" key="3">
    <source>
        <dbReference type="EMBL" id="SYX86162.1"/>
    </source>
</evidence>
<proteinExistence type="predicted"/>